<evidence type="ECO:0000313" key="19">
    <source>
        <dbReference type="EMBL" id="TYI67528.1"/>
    </source>
</evidence>
<comment type="catalytic activity">
    <reaction evidence="13">
        <text>L-threonyl-[protein] + ATP = O-phospho-L-threonyl-[protein] + ADP + H(+)</text>
        <dbReference type="Rhea" id="RHEA:46608"/>
        <dbReference type="Rhea" id="RHEA-COMP:11060"/>
        <dbReference type="Rhea" id="RHEA-COMP:11605"/>
        <dbReference type="ChEBI" id="CHEBI:15378"/>
        <dbReference type="ChEBI" id="CHEBI:30013"/>
        <dbReference type="ChEBI" id="CHEBI:30616"/>
        <dbReference type="ChEBI" id="CHEBI:61977"/>
        <dbReference type="ChEBI" id="CHEBI:456216"/>
        <dbReference type="EC" id="2.7.11.1"/>
    </reaction>
</comment>
<dbReference type="GO" id="GO:0004674">
    <property type="term" value="F:protein serine/threonine kinase activity"/>
    <property type="evidence" value="ECO:0007669"/>
    <property type="project" value="UniProtKB-KW"/>
</dbReference>
<evidence type="ECO:0000256" key="4">
    <source>
        <dbReference type="ARBA" id="ARBA00022692"/>
    </source>
</evidence>
<dbReference type="PANTHER" id="PTHR47974">
    <property type="entry name" value="OS07G0415500 PROTEIN"/>
    <property type="match status" value="1"/>
</dbReference>
<dbReference type="PROSITE" id="PS00108">
    <property type="entry name" value="PROTEIN_KINASE_ST"/>
    <property type="match status" value="1"/>
</dbReference>
<reference evidence="19 20" key="1">
    <citation type="submission" date="2019-07" db="EMBL/GenBank/DDBJ databases">
        <title>WGS assembly of Gossypium mustelinum.</title>
        <authorList>
            <person name="Chen Z.J."/>
            <person name="Sreedasyam A."/>
            <person name="Ando A."/>
            <person name="Song Q."/>
            <person name="De L."/>
            <person name="Hulse-Kemp A."/>
            <person name="Ding M."/>
            <person name="Ye W."/>
            <person name="Kirkbride R."/>
            <person name="Jenkins J."/>
            <person name="Plott C."/>
            <person name="Lovell J."/>
            <person name="Lin Y.-M."/>
            <person name="Vaughn R."/>
            <person name="Liu B."/>
            <person name="Li W."/>
            <person name="Simpson S."/>
            <person name="Scheffler B."/>
            <person name="Saski C."/>
            <person name="Grover C."/>
            <person name="Hu G."/>
            <person name="Conover J."/>
            <person name="Carlson J."/>
            <person name="Shu S."/>
            <person name="Boston L."/>
            <person name="Williams M."/>
            <person name="Peterson D."/>
            <person name="Mcgee K."/>
            <person name="Jones D."/>
            <person name="Wendel J."/>
            <person name="Stelly D."/>
            <person name="Grimwood J."/>
            <person name="Schmutz J."/>
        </authorList>
    </citation>
    <scope>NUCLEOTIDE SEQUENCE [LARGE SCALE GENOMIC DNA]</scope>
    <source>
        <strain evidence="19">1408120.09</strain>
    </source>
</reference>
<keyword evidence="9 15" id="KW-1133">Transmembrane helix</keyword>
<dbReference type="SUPFAM" id="SSF51110">
    <property type="entry name" value="alpha-D-mannose-specific plant lectins"/>
    <property type="match status" value="1"/>
</dbReference>
<name>A0A5D2TT49_GOSMU</name>
<feature type="signal peptide" evidence="16">
    <location>
        <begin position="1"/>
        <end position="19"/>
    </location>
</feature>
<dbReference type="EC" id="2.7.11.1" evidence="13"/>
<feature type="transmembrane region" description="Helical" evidence="15">
    <location>
        <begin position="378"/>
        <end position="404"/>
    </location>
</feature>
<keyword evidence="6 13" id="KW-0547">Nucleotide-binding</keyword>
<dbReference type="GO" id="GO:0016020">
    <property type="term" value="C:membrane"/>
    <property type="evidence" value="ECO:0007669"/>
    <property type="project" value="UniProtKB-SubCell"/>
</dbReference>
<dbReference type="InterPro" id="IPR017441">
    <property type="entry name" value="Protein_kinase_ATP_BS"/>
</dbReference>
<dbReference type="FunFam" id="1.10.510.10:FF:000621">
    <property type="entry name" value="Serine/threonine-protein kinase"/>
    <property type="match status" value="1"/>
</dbReference>
<evidence type="ECO:0000256" key="1">
    <source>
        <dbReference type="ARBA" id="ARBA00004167"/>
    </source>
</evidence>
<comment type="similarity">
    <text evidence="13">Belongs to the protein kinase superfamily. Ser/Thr protein kinase family.</text>
</comment>
<evidence type="ECO:0000256" key="10">
    <source>
        <dbReference type="ARBA" id="ARBA00023136"/>
    </source>
</evidence>
<accession>A0A5D2TT49</accession>
<dbReference type="SUPFAM" id="SSF56112">
    <property type="entry name" value="Protein kinase-like (PK-like)"/>
    <property type="match status" value="1"/>
</dbReference>
<dbReference type="SMART" id="SM00108">
    <property type="entry name" value="B_lectin"/>
    <property type="match status" value="1"/>
</dbReference>
<evidence type="ECO:0000256" key="8">
    <source>
        <dbReference type="ARBA" id="ARBA00022840"/>
    </source>
</evidence>
<feature type="chain" id="PRO_5022854479" description="Receptor-like serine/threonine-protein kinase" evidence="16">
    <location>
        <begin position="20"/>
        <end position="782"/>
    </location>
</feature>
<evidence type="ECO:0000256" key="14">
    <source>
        <dbReference type="PROSITE-ProRule" id="PRU10141"/>
    </source>
</evidence>
<keyword evidence="5 16" id="KW-0732">Signal</keyword>
<dbReference type="InterPro" id="IPR036426">
    <property type="entry name" value="Bulb-type_lectin_dom_sf"/>
</dbReference>
<evidence type="ECO:0000313" key="20">
    <source>
        <dbReference type="Proteomes" id="UP000323597"/>
    </source>
</evidence>
<dbReference type="Proteomes" id="UP000323597">
    <property type="component" value="Chromosome D08"/>
</dbReference>
<evidence type="ECO:0000259" key="18">
    <source>
        <dbReference type="PROSITE" id="PS50927"/>
    </source>
</evidence>
<keyword evidence="10 15" id="KW-0472">Membrane</keyword>
<evidence type="ECO:0000256" key="3">
    <source>
        <dbReference type="ARBA" id="ARBA00022679"/>
    </source>
</evidence>
<evidence type="ECO:0000256" key="11">
    <source>
        <dbReference type="ARBA" id="ARBA00023157"/>
    </source>
</evidence>
<evidence type="ECO:0000256" key="7">
    <source>
        <dbReference type="ARBA" id="ARBA00022777"/>
    </source>
</evidence>
<dbReference type="InterPro" id="IPR024171">
    <property type="entry name" value="SRK-like_kinase"/>
</dbReference>
<dbReference type="Gene3D" id="2.90.10.10">
    <property type="entry name" value="Bulb-type lectin domain"/>
    <property type="match status" value="1"/>
</dbReference>
<keyword evidence="12" id="KW-0325">Glycoprotein</keyword>
<dbReference type="InterPro" id="IPR001480">
    <property type="entry name" value="Bulb-type_lectin_dom"/>
</dbReference>
<keyword evidence="3 13" id="KW-0808">Transferase</keyword>
<keyword evidence="4 15" id="KW-0812">Transmembrane</keyword>
<dbReference type="Pfam" id="PF00069">
    <property type="entry name" value="Pkinase"/>
    <property type="match status" value="1"/>
</dbReference>
<dbReference type="PROSITE" id="PS50011">
    <property type="entry name" value="PROTEIN_KINASE_DOM"/>
    <property type="match status" value="1"/>
</dbReference>
<feature type="domain" description="Bulb-type lectin" evidence="18">
    <location>
        <begin position="30"/>
        <end position="148"/>
    </location>
</feature>
<evidence type="ECO:0000256" key="2">
    <source>
        <dbReference type="ARBA" id="ARBA00022527"/>
    </source>
</evidence>
<dbReference type="CDD" id="cd14066">
    <property type="entry name" value="STKc_IRAK"/>
    <property type="match status" value="1"/>
</dbReference>
<dbReference type="FunFam" id="3.30.200.20:FF:000178">
    <property type="entry name" value="serine/threonine-protein kinase PBS1-like"/>
    <property type="match status" value="1"/>
</dbReference>
<evidence type="ECO:0000256" key="16">
    <source>
        <dbReference type="SAM" id="SignalP"/>
    </source>
</evidence>
<comment type="subcellular location">
    <subcellularLocation>
        <location evidence="1">Membrane</location>
        <topology evidence="1">Single-pass membrane protein</topology>
    </subcellularLocation>
</comment>
<evidence type="ECO:0000259" key="17">
    <source>
        <dbReference type="PROSITE" id="PS50011"/>
    </source>
</evidence>
<evidence type="ECO:0000256" key="6">
    <source>
        <dbReference type="ARBA" id="ARBA00022741"/>
    </source>
</evidence>
<evidence type="ECO:0000256" key="5">
    <source>
        <dbReference type="ARBA" id="ARBA00022729"/>
    </source>
</evidence>
<dbReference type="PROSITE" id="PS50927">
    <property type="entry name" value="BULB_LECTIN"/>
    <property type="match status" value="1"/>
</dbReference>
<keyword evidence="8 13" id="KW-0067">ATP-binding</keyword>
<dbReference type="Gene3D" id="1.10.510.10">
    <property type="entry name" value="Transferase(Phosphotransferase) domain 1"/>
    <property type="match status" value="1"/>
</dbReference>
<keyword evidence="2 13" id="KW-0723">Serine/threonine-protein kinase</keyword>
<evidence type="ECO:0000256" key="15">
    <source>
        <dbReference type="SAM" id="Phobius"/>
    </source>
</evidence>
<keyword evidence="11" id="KW-1015">Disulfide bond</keyword>
<dbReference type="PROSITE" id="PS00107">
    <property type="entry name" value="PROTEIN_KINASE_ATP"/>
    <property type="match status" value="1"/>
</dbReference>
<feature type="domain" description="Protein kinase" evidence="17">
    <location>
        <begin position="450"/>
        <end position="741"/>
    </location>
</feature>
<gene>
    <name evidence="19" type="ORF">E1A91_D08G024300v1</name>
</gene>
<sequence>MAAFSIFVFLSGLFVTSSGGLYSHSIRPNFTASFINLVDNSGAFLLSPNATFRAAISNYPDQQLPQFYFSIIHSSTNTIIWTANRGRPVSDSAKVLLTPNGLVITNNFDQIVWSTPSLDSPVAFLQLDDSGNLILLDQQNISLWESFNYPTDTLWNGMTYWQLSMDNQAFKESNVLMSFMAVNGSGLYWVGDDGSTIVFKVPLAPIDAAGLEFIYAKLGSNGKFTISSFDGNNLVPNLQIPVENCRIPSICEKIGFCNGDKRPETSCNTSNSYGNETNNQVSYMEIGDAIDYFSTNFIEPLSQRISLLNCQLLCSRNCSCLGVLYGNSSGSCYPIWNNVGSIFSSTFGLGQDFSGYVKAMTLSSNINLSSKTDTDHKFSVLGSVLIPSLGTLVLVVLVIGFSWWKTRKWHSRAAVVRLGSKASFSMEIDLLSIAGLPVKFEYEELATATDNFTTQIGSGGFGTVYRGVLPDESVVAVKRITNLGVEGKKDCCTEIAIIGNIHHINLVKLKGFCFQGKQRFLVLEYMNKGSLDHVIFNNESVLEWKERFKIAVGTARGLAYLHSGCQHKIIHCDVKPENILLHEENLHQNLQVKISDFGISKLLTPEQSNLLTTLRGTRGYLAPEWLTSSGISEKSDVFSYGMVLLEIVRGRRNFSIQPCAPLSGTELKRLYFPLLALEMHEQKRYMELVDPKLNGRAESEEVERLVQVALCCVQMQPWQRPTMSNVVGMLEGSLPVEQPRIESLNFLQIYGGRYASVLTTSTDGCNEQNEFIMDYHQSSNDC</sequence>
<dbReference type="PIRSF" id="PIRSF000641">
    <property type="entry name" value="SRK"/>
    <property type="match status" value="1"/>
</dbReference>
<dbReference type="Gene3D" id="3.30.200.20">
    <property type="entry name" value="Phosphorylase Kinase, domain 1"/>
    <property type="match status" value="1"/>
</dbReference>
<evidence type="ECO:0000256" key="13">
    <source>
        <dbReference type="PIRNR" id="PIRNR000641"/>
    </source>
</evidence>
<keyword evidence="7 13" id="KW-0418">Kinase</keyword>
<dbReference type="InterPro" id="IPR008271">
    <property type="entry name" value="Ser/Thr_kinase_AS"/>
</dbReference>
<dbReference type="PANTHER" id="PTHR47974:SF27">
    <property type="entry name" value="RECEPTOR-LIKE SERINE_THREONINE-PROTEIN KINASE"/>
    <property type="match status" value="1"/>
</dbReference>
<evidence type="ECO:0000256" key="12">
    <source>
        <dbReference type="ARBA" id="ARBA00023180"/>
    </source>
</evidence>
<proteinExistence type="inferred from homology"/>
<dbReference type="AlphaFoldDB" id="A0A5D2TT49"/>
<dbReference type="InterPro" id="IPR000719">
    <property type="entry name" value="Prot_kinase_dom"/>
</dbReference>
<feature type="binding site" evidence="14">
    <location>
        <position position="478"/>
    </location>
    <ligand>
        <name>ATP</name>
        <dbReference type="ChEBI" id="CHEBI:30616"/>
    </ligand>
</feature>
<dbReference type="CDD" id="cd00028">
    <property type="entry name" value="B_lectin"/>
    <property type="match status" value="1"/>
</dbReference>
<dbReference type="EMBL" id="CM017656">
    <property type="protein sequence ID" value="TYI67528.1"/>
    <property type="molecule type" value="Genomic_DNA"/>
</dbReference>
<dbReference type="GO" id="GO:0106310">
    <property type="term" value="F:protein serine kinase activity"/>
    <property type="evidence" value="ECO:0007669"/>
    <property type="project" value="RHEA"/>
</dbReference>
<comment type="catalytic activity">
    <reaction evidence="13">
        <text>L-seryl-[protein] + ATP = O-phospho-L-seryl-[protein] + ADP + H(+)</text>
        <dbReference type="Rhea" id="RHEA:17989"/>
        <dbReference type="Rhea" id="RHEA-COMP:9863"/>
        <dbReference type="Rhea" id="RHEA-COMP:11604"/>
        <dbReference type="ChEBI" id="CHEBI:15378"/>
        <dbReference type="ChEBI" id="CHEBI:29999"/>
        <dbReference type="ChEBI" id="CHEBI:30616"/>
        <dbReference type="ChEBI" id="CHEBI:83421"/>
        <dbReference type="ChEBI" id="CHEBI:456216"/>
        <dbReference type="EC" id="2.7.11.1"/>
    </reaction>
</comment>
<evidence type="ECO:0000256" key="9">
    <source>
        <dbReference type="ARBA" id="ARBA00022989"/>
    </source>
</evidence>
<dbReference type="Pfam" id="PF01453">
    <property type="entry name" value="B_lectin"/>
    <property type="match status" value="1"/>
</dbReference>
<dbReference type="SMART" id="SM00220">
    <property type="entry name" value="S_TKc"/>
    <property type="match status" value="1"/>
</dbReference>
<protein>
    <recommendedName>
        <fullName evidence="13">Receptor-like serine/threonine-protein kinase</fullName>
        <ecNumber evidence="13">2.7.11.1</ecNumber>
    </recommendedName>
</protein>
<dbReference type="InterPro" id="IPR011009">
    <property type="entry name" value="Kinase-like_dom_sf"/>
</dbReference>
<dbReference type="GO" id="GO:0005524">
    <property type="term" value="F:ATP binding"/>
    <property type="evidence" value="ECO:0007669"/>
    <property type="project" value="UniProtKB-UniRule"/>
</dbReference>
<keyword evidence="20" id="KW-1185">Reference proteome</keyword>
<organism evidence="19 20">
    <name type="scientific">Gossypium mustelinum</name>
    <name type="common">Cotton</name>
    <name type="synonym">Gossypium caicoense</name>
    <dbReference type="NCBI Taxonomy" id="34275"/>
    <lineage>
        <taxon>Eukaryota</taxon>
        <taxon>Viridiplantae</taxon>
        <taxon>Streptophyta</taxon>
        <taxon>Embryophyta</taxon>
        <taxon>Tracheophyta</taxon>
        <taxon>Spermatophyta</taxon>
        <taxon>Magnoliopsida</taxon>
        <taxon>eudicotyledons</taxon>
        <taxon>Gunneridae</taxon>
        <taxon>Pentapetalae</taxon>
        <taxon>rosids</taxon>
        <taxon>malvids</taxon>
        <taxon>Malvales</taxon>
        <taxon>Malvaceae</taxon>
        <taxon>Malvoideae</taxon>
        <taxon>Gossypium</taxon>
    </lineage>
</organism>